<dbReference type="Gene3D" id="1.20.120.20">
    <property type="entry name" value="Apolipoprotein"/>
    <property type="match status" value="1"/>
</dbReference>
<name>A0A9P8QNS0_9HYPO</name>
<reference evidence="2" key="1">
    <citation type="submission" date="2021-08" db="EMBL/GenBank/DDBJ databases">
        <title>Chromosome-Level Trichoderma cornu-damae using Hi-C Data.</title>
        <authorList>
            <person name="Kim C.S."/>
        </authorList>
    </citation>
    <scope>NUCLEOTIDE SEQUENCE</scope>
    <source>
        <strain evidence="2">KA19-0412C</strain>
    </source>
</reference>
<dbReference type="Proteomes" id="UP000827724">
    <property type="component" value="Unassembled WGS sequence"/>
</dbReference>
<protein>
    <recommendedName>
        <fullName evidence="4">LEA domain-containing protein</fullName>
    </recommendedName>
</protein>
<dbReference type="OrthoDB" id="4023585at2759"/>
<proteinExistence type="predicted"/>
<keyword evidence="3" id="KW-1185">Reference proteome</keyword>
<feature type="region of interest" description="Disordered" evidence="1">
    <location>
        <begin position="83"/>
        <end position="144"/>
    </location>
</feature>
<evidence type="ECO:0008006" key="4">
    <source>
        <dbReference type="Google" id="ProtNLM"/>
    </source>
</evidence>
<feature type="compositionally biased region" description="Basic and acidic residues" evidence="1">
    <location>
        <begin position="100"/>
        <end position="118"/>
    </location>
</feature>
<evidence type="ECO:0000313" key="3">
    <source>
        <dbReference type="Proteomes" id="UP000827724"/>
    </source>
</evidence>
<dbReference type="EMBL" id="JAIWOZ010000004">
    <property type="protein sequence ID" value="KAH6606043.1"/>
    <property type="molecule type" value="Genomic_DNA"/>
</dbReference>
<comment type="caution">
    <text evidence="2">The sequence shown here is derived from an EMBL/GenBank/DDBJ whole genome shotgun (WGS) entry which is preliminary data.</text>
</comment>
<accession>A0A9P8QNS0</accession>
<evidence type="ECO:0000313" key="2">
    <source>
        <dbReference type="EMBL" id="KAH6606043.1"/>
    </source>
</evidence>
<gene>
    <name evidence="2" type="ORF">Trco_005196</name>
</gene>
<organism evidence="2 3">
    <name type="scientific">Trichoderma cornu-damae</name>
    <dbReference type="NCBI Taxonomy" id="654480"/>
    <lineage>
        <taxon>Eukaryota</taxon>
        <taxon>Fungi</taxon>
        <taxon>Dikarya</taxon>
        <taxon>Ascomycota</taxon>
        <taxon>Pezizomycotina</taxon>
        <taxon>Sordariomycetes</taxon>
        <taxon>Hypocreomycetidae</taxon>
        <taxon>Hypocreales</taxon>
        <taxon>Hypocreaceae</taxon>
        <taxon>Trichoderma</taxon>
    </lineage>
</organism>
<sequence length="144" mass="15129">MSLLTRAINTSRTAATVAPVSRIAAVRTSRTFTTSMHVRRTATETVKDGLKHIDRAVSDKLVDGINIATAASHKVKETAEDLASSGVTGQVEGMGAHARSKAERAKASAAGKAEELKGKAKGAAEQAKGKAKEPLEEMQSNLFE</sequence>
<evidence type="ECO:0000256" key="1">
    <source>
        <dbReference type="SAM" id="MobiDB-lite"/>
    </source>
</evidence>
<dbReference type="AlphaFoldDB" id="A0A9P8QNS0"/>